<name>X1IQB5_9ZZZZ</name>
<proteinExistence type="predicted"/>
<evidence type="ECO:0000313" key="1">
    <source>
        <dbReference type="EMBL" id="GAH71435.1"/>
    </source>
</evidence>
<sequence length="197" mass="23462">MKFKPNPRFLSVVPQFIYTVFTIPLELRPKFFDPKKVRELRGGLWKMLQKEYGALFGFEATHPIAEEHPETFHPHLNFLWTQKPGHRPFIDVERLRGKYQKILGYHSTVNLYSQYSNKIPQIWKWCQYITRVFPSLAKWCGPSKWYGKYPKSDQKESCICPECNTKIYTLGYVDSYAYESYSRYGWKVGTDPPWLND</sequence>
<comment type="caution">
    <text evidence="1">The sequence shown here is derived from an EMBL/GenBank/DDBJ whole genome shotgun (WGS) entry which is preliminary data.</text>
</comment>
<dbReference type="EMBL" id="BARU01033789">
    <property type="protein sequence ID" value="GAH71435.1"/>
    <property type="molecule type" value="Genomic_DNA"/>
</dbReference>
<evidence type="ECO:0008006" key="2">
    <source>
        <dbReference type="Google" id="ProtNLM"/>
    </source>
</evidence>
<protein>
    <recommendedName>
        <fullName evidence="2">Replication protein</fullName>
    </recommendedName>
</protein>
<feature type="non-terminal residue" evidence="1">
    <location>
        <position position="197"/>
    </location>
</feature>
<gene>
    <name evidence="1" type="ORF">S03H2_53108</name>
</gene>
<reference evidence="1" key="1">
    <citation type="journal article" date="2014" name="Front. Microbiol.">
        <title>High frequency of phylogenetically diverse reductive dehalogenase-homologous genes in deep subseafloor sedimentary metagenomes.</title>
        <authorList>
            <person name="Kawai M."/>
            <person name="Futagami T."/>
            <person name="Toyoda A."/>
            <person name="Takaki Y."/>
            <person name="Nishi S."/>
            <person name="Hori S."/>
            <person name="Arai W."/>
            <person name="Tsubouchi T."/>
            <person name="Morono Y."/>
            <person name="Uchiyama I."/>
            <person name="Ito T."/>
            <person name="Fujiyama A."/>
            <person name="Inagaki F."/>
            <person name="Takami H."/>
        </authorList>
    </citation>
    <scope>NUCLEOTIDE SEQUENCE</scope>
    <source>
        <strain evidence="1">Expedition CK06-06</strain>
    </source>
</reference>
<accession>X1IQB5</accession>
<dbReference type="AlphaFoldDB" id="X1IQB5"/>
<organism evidence="1">
    <name type="scientific">marine sediment metagenome</name>
    <dbReference type="NCBI Taxonomy" id="412755"/>
    <lineage>
        <taxon>unclassified sequences</taxon>
        <taxon>metagenomes</taxon>
        <taxon>ecological metagenomes</taxon>
    </lineage>
</organism>